<feature type="transmembrane region" description="Helical" evidence="8">
    <location>
        <begin position="408"/>
        <end position="430"/>
    </location>
</feature>
<sequence>MSPAAHLLVSGLVAALYAVGVHADGTGLIGWGKTMYNPTCCFSCRNVLRKLQLECTPAESSENHGTAHNPVTTPPECFVNDHVFLKTMALCIDTYCPLSDDPPSSLVEDYWASHLGTGTLGSYDYVPAMSYQDALDAAREDESGAAHNTNSSSGDHGDHRRRTAKLWPRHGGHDSATNEGLVTFNVSSPLPTTAGGSDPLNKTSFVDPEAWQLQYNYQSDFETNEAGHSTMTIVIAIIAIFLPVALSLPRFLPGLTRSHGWAYSKSLLVHPAAFGRRHREPVAALGTVPNRGQALYIVVISILNILLWLGPYVIHQPQASFTSLKMQTISIVGNRAGVMAMGNVVALFLFAARNNVLLYITDWSYGTYLLLHRWLGYWAIFHTVVHSFMLLANYLLSGTYEDELVRKYWIWGIVATVAVSAILPFSLLWFRQKFYELFLASHIVLSLLFIIGYYYHIWYVYEYNWGYEIWIFIAGGIWGADRVLRLVRTAWQGSRMAVVTVVPDADGEYIRIEVEGKRLEDGVVYLGFPTLGWRFWETHPFSVAGSAPASRDSEQPSPDAGVTLGEADPEKAVSVSQGPSDTTPSVSIRSNGDSTIFYARTRDGVTKQLASRVHGASGAPSVRLRVLLEGPYHHSGQASSQLAQCSDLLCIAGGVGITACLPYVRKGAPESTKLFWSSRTEGLATALAPTLAGLPGSVQVETVVGQRLELEAILGKELVGSQDGALAVVVCGPPGMADDVRRMVVETTRTNPLSRPYVLVDEAFGW</sequence>
<feature type="transmembrane region" description="Helical" evidence="8">
    <location>
        <begin position="437"/>
        <end position="457"/>
    </location>
</feature>
<dbReference type="SUPFAM" id="SSF52343">
    <property type="entry name" value="Ferredoxin reductase-like, C-terminal NADP-linked domain"/>
    <property type="match status" value="1"/>
</dbReference>
<reference evidence="11 12" key="1">
    <citation type="journal article" date="2025" name="Microbiol. Resour. Announc.">
        <title>Draft genome sequences for Neonectria magnoliae and Neonectria punicea, canker pathogens of Liriodendron tulipifera and Acer saccharum in West Virginia.</title>
        <authorList>
            <person name="Petronek H.M."/>
            <person name="Kasson M.T."/>
            <person name="Metheny A.M."/>
            <person name="Stauder C.M."/>
            <person name="Lovett B."/>
            <person name="Lynch S.C."/>
            <person name="Garnas J.R."/>
            <person name="Kasson L.R."/>
            <person name="Stajich J.E."/>
        </authorList>
    </citation>
    <scope>NUCLEOTIDE SEQUENCE [LARGE SCALE GENOMIC DNA]</scope>
    <source>
        <strain evidence="11 12">NRRL 64651</strain>
    </source>
</reference>
<dbReference type="SFLD" id="SFLDG01168">
    <property type="entry name" value="Ferric_reductase_subgroup_(FRE"/>
    <property type="match status" value="1"/>
</dbReference>
<protein>
    <recommendedName>
        <fullName evidence="10">Ferric oxidoreductase domain-containing protein</fullName>
    </recommendedName>
</protein>
<keyword evidence="6 8" id="KW-0472">Membrane</keyword>
<keyword evidence="4 8" id="KW-1133">Transmembrane helix</keyword>
<dbReference type="Gene3D" id="3.40.50.80">
    <property type="entry name" value="Nucleotide-binding domain of ferredoxin-NADP reductase (FNR) module"/>
    <property type="match status" value="1"/>
</dbReference>
<proteinExistence type="predicted"/>
<feature type="transmembrane region" description="Helical" evidence="8">
    <location>
        <begin position="294"/>
        <end position="314"/>
    </location>
</feature>
<evidence type="ECO:0000259" key="10">
    <source>
        <dbReference type="Pfam" id="PF01794"/>
    </source>
</evidence>
<comment type="subcellular location">
    <subcellularLocation>
        <location evidence="1">Membrane</location>
        <topology evidence="1">Multi-pass membrane protein</topology>
    </subcellularLocation>
</comment>
<gene>
    <name evidence="11" type="ORF">QQZ08_010407</name>
</gene>
<organism evidence="11 12">
    <name type="scientific">Neonectria magnoliae</name>
    <dbReference type="NCBI Taxonomy" id="2732573"/>
    <lineage>
        <taxon>Eukaryota</taxon>
        <taxon>Fungi</taxon>
        <taxon>Dikarya</taxon>
        <taxon>Ascomycota</taxon>
        <taxon>Pezizomycotina</taxon>
        <taxon>Sordariomycetes</taxon>
        <taxon>Hypocreomycetidae</taxon>
        <taxon>Hypocreales</taxon>
        <taxon>Nectriaceae</taxon>
        <taxon>Neonectria</taxon>
    </lineage>
</organism>
<evidence type="ECO:0000256" key="5">
    <source>
        <dbReference type="ARBA" id="ARBA00023065"/>
    </source>
</evidence>
<evidence type="ECO:0000256" key="6">
    <source>
        <dbReference type="ARBA" id="ARBA00023136"/>
    </source>
</evidence>
<evidence type="ECO:0000313" key="12">
    <source>
        <dbReference type="Proteomes" id="UP001498421"/>
    </source>
</evidence>
<feature type="region of interest" description="Disordered" evidence="7">
    <location>
        <begin position="137"/>
        <end position="161"/>
    </location>
</feature>
<dbReference type="CDD" id="cd06186">
    <property type="entry name" value="NOX_Duox_like_FAD_NADP"/>
    <property type="match status" value="1"/>
</dbReference>
<dbReference type="InterPro" id="IPR039261">
    <property type="entry name" value="FNR_nucleotide-bd"/>
</dbReference>
<feature type="transmembrane region" description="Helical" evidence="8">
    <location>
        <begin position="374"/>
        <end position="396"/>
    </location>
</feature>
<name>A0ABR1HGV0_9HYPO</name>
<feature type="domain" description="Ferric oxidoreductase" evidence="10">
    <location>
        <begin position="336"/>
        <end position="452"/>
    </location>
</feature>
<dbReference type="InterPro" id="IPR013130">
    <property type="entry name" value="Fe3_Rdtase_TM_dom"/>
</dbReference>
<evidence type="ECO:0000256" key="1">
    <source>
        <dbReference type="ARBA" id="ARBA00004141"/>
    </source>
</evidence>
<dbReference type="Pfam" id="PF01794">
    <property type="entry name" value="Ferric_reduct"/>
    <property type="match status" value="1"/>
</dbReference>
<keyword evidence="9" id="KW-0732">Signal</keyword>
<dbReference type="InterPro" id="IPR051410">
    <property type="entry name" value="Ferric/Cupric_Reductase"/>
</dbReference>
<feature type="transmembrane region" description="Helical" evidence="8">
    <location>
        <begin position="226"/>
        <end position="248"/>
    </location>
</feature>
<keyword evidence="12" id="KW-1185">Reference proteome</keyword>
<evidence type="ECO:0000256" key="2">
    <source>
        <dbReference type="ARBA" id="ARBA00022448"/>
    </source>
</evidence>
<feature type="signal peptide" evidence="9">
    <location>
        <begin position="1"/>
        <end position="23"/>
    </location>
</feature>
<keyword evidence="5" id="KW-0406">Ion transport</keyword>
<evidence type="ECO:0000313" key="11">
    <source>
        <dbReference type="EMBL" id="KAK7420420.1"/>
    </source>
</evidence>
<feature type="transmembrane region" description="Helical" evidence="8">
    <location>
        <begin position="469"/>
        <end position="487"/>
    </location>
</feature>
<evidence type="ECO:0000256" key="7">
    <source>
        <dbReference type="SAM" id="MobiDB-lite"/>
    </source>
</evidence>
<keyword evidence="2" id="KW-0813">Transport</keyword>
<evidence type="ECO:0000256" key="9">
    <source>
        <dbReference type="SAM" id="SignalP"/>
    </source>
</evidence>
<dbReference type="PANTHER" id="PTHR32361">
    <property type="entry name" value="FERRIC/CUPRIC REDUCTASE TRANSMEMBRANE COMPONENT"/>
    <property type="match status" value="1"/>
</dbReference>
<feature type="region of interest" description="Disordered" evidence="7">
    <location>
        <begin position="546"/>
        <end position="589"/>
    </location>
</feature>
<feature type="compositionally biased region" description="Polar residues" evidence="7">
    <location>
        <begin position="574"/>
        <end position="589"/>
    </location>
</feature>
<comment type="caution">
    <text evidence="11">The sequence shown here is derived from an EMBL/GenBank/DDBJ whole genome shotgun (WGS) entry which is preliminary data.</text>
</comment>
<dbReference type="SFLD" id="SFLDS00052">
    <property type="entry name" value="Ferric_Reductase_Domain"/>
    <property type="match status" value="1"/>
</dbReference>
<accession>A0ABR1HGV0</accession>
<feature type="transmembrane region" description="Helical" evidence="8">
    <location>
        <begin position="334"/>
        <end position="353"/>
    </location>
</feature>
<evidence type="ECO:0000256" key="3">
    <source>
        <dbReference type="ARBA" id="ARBA00022692"/>
    </source>
</evidence>
<evidence type="ECO:0000256" key="8">
    <source>
        <dbReference type="SAM" id="Phobius"/>
    </source>
</evidence>
<keyword evidence="3 8" id="KW-0812">Transmembrane</keyword>
<feature type="chain" id="PRO_5047089175" description="Ferric oxidoreductase domain-containing protein" evidence="9">
    <location>
        <begin position="24"/>
        <end position="766"/>
    </location>
</feature>
<evidence type="ECO:0000256" key="4">
    <source>
        <dbReference type="ARBA" id="ARBA00022989"/>
    </source>
</evidence>
<dbReference type="EMBL" id="JAZAVK010000135">
    <property type="protein sequence ID" value="KAK7420420.1"/>
    <property type="molecule type" value="Genomic_DNA"/>
</dbReference>
<dbReference type="Proteomes" id="UP001498421">
    <property type="component" value="Unassembled WGS sequence"/>
</dbReference>
<dbReference type="PANTHER" id="PTHR32361:SF9">
    <property type="entry name" value="FERRIC REDUCTASE TRANSMEMBRANE COMPONENT 3-RELATED"/>
    <property type="match status" value="1"/>
</dbReference>